<keyword evidence="5" id="KW-1185">Reference proteome</keyword>
<reference evidence="4 5" key="1">
    <citation type="submission" date="2024-02" db="EMBL/GenBank/DDBJ databases">
        <title>Janibacter sp. nov., isolated from gut of marine sandworm.</title>
        <authorList>
            <person name="Kim B."/>
            <person name="Jun M.O."/>
            <person name="Shin N.-R."/>
        </authorList>
    </citation>
    <scope>NUCLEOTIDE SEQUENCE [LARGE SCALE GENOMIC DNA]</scope>
    <source>
        <strain evidence="4 5">A1S7</strain>
    </source>
</reference>
<dbReference type="InterPro" id="IPR046281">
    <property type="entry name" value="DUF6318"/>
</dbReference>
<sequence length="201" mass="20750">MVALAATVLAMGALSACGGESDAEPSTATSTASPLPVDPSSSSSSSSGEASSTSSTKGGEDSVDLPQAATKHTQEGAVAFAKFYWDETGRALQSGETAALESMATDCVPCAAYVESVEEDAKKGLHADVNPTVIGDHKIAKETDGKSAQAVRLSVRENAYQVVDGQGQAQAQADPVSYDVLIYLDESQSGWTVVDLYMFTK</sequence>
<organism evidence="4 5">
    <name type="scientific">Janibacter alittae</name>
    <dbReference type="NCBI Taxonomy" id="3115209"/>
    <lineage>
        <taxon>Bacteria</taxon>
        <taxon>Bacillati</taxon>
        <taxon>Actinomycetota</taxon>
        <taxon>Actinomycetes</taxon>
        <taxon>Micrococcales</taxon>
        <taxon>Intrasporangiaceae</taxon>
        <taxon>Janibacter</taxon>
    </lineage>
</organism>
<evidence type="ECO:0000256" key="1">
    <source>
        <dbReference type="SAM" id="MobiDB-lite"/>
    </source>
</evidence>
<feature type="region of interest" description="Disordered" evidence="1">
    <location>
        <begin position="17"/>
        <end position="71"/>
    </location>
</feature>
<name>A0ABZ2MKQ5_9MICO</name>
<feature type="compositionally biased region" description="Low complexity" evidence="1">
    <location>
        <begin position="40"/>
        <end position="55"/>
    </location>
</feature>
<feature type="signal peptide" evidence="2">
    <location>
        <begin position="1"/>
        <end position="18"/>
    </location>
</feature>
<evidence type="ECO:0000259" key="3">
    <source>
        <dbReference type="Pfam" id="PF19843"/>
    </source>
</evidence>
<feature type="domain" description="DUF6318" evidence="3">
    <location>
        <begin position="65"/>
        <end position="177"/>
    </location>
</feature>
<gene>
    <name evidence="4" type="ORF">V1351_06330</name>
</gene>
<protein>
    <submittedName>
        <fullName evidence="4">DUF6318 family protein</fullName>
    </submittedName>
</protein>
<dbReference type="RefSeq" id="WP_338751808.1">
    <property type="nucleotide sequence ID" value="NZ_CP144913.1"/>
</dbReference>
<evidence type="ECO:0000256" key="2">
    <source>
        <dbReference type="SAM" id="SignalP"/>
    </source>
</evidence>
<accession>A0ABZ2MKQ5</accession>
<evidence type="ECO:0000313" key="5">
    <source>
        <dbReference type="Proteomes" id="UP001382727"/>
    </source>
</evidence>
<proteinExistence type="predicted"/>
<keyword evidence="2" id="KW-0732">Signal</keyword>
<feature type="chain" id="PRO_5046252842" evidence="2">
    <location>
        <begin position="19"/>
        <end position="201"/>
    </location>
</feature>
<evidence type="ECO:0000313" key="4">
    <source>
        <dbReference type="EMBL" id="WXB77686.1"/>
    </source>
</evidence>
<feature type="compositionally biased region" description="Polar residues" evidence="1">
    <location>
        <begin position="24"/>
        <end position="33"/>
    </location>
</feature>
<dbReference type="EMBL" id="CP144913">
    <property type="protein sequence ID" value="WXB77686.1"/>
    <property type="molecule type" value="Genomic_DNA"/>
</dbReference>
<dbReference type="Pfam" id="PF19843">
    <property type="entry name" value="DUF6318"/>
    <property type="match status" value="1"/>
</dbReference>
<dbReference type="Proteomes" id="UP001382727">
    <property type="component" value="Chromosome"/>
</dbReference>